<evidence type="ECO:0000313" key="6">
    <source>
        <dbReference type="Proteomes" id="UP000001025"/>
    </source>
</evidence>
<dbReference type="HOGENOM" id="CLU_119090_4_1_0"/>
<dbReference type="Gene3D" id="1.10.4040.10">
    <property type="entry name" value="Penicillinase repressor domain"/>
    <property type="match status" value="1"/>
</dbReference>
<dbReference type="EnsemblBacteria" id="CAD75234">
    <property type="protein sequence ID" value="CAD75234"/>
    <property type="gene ID" value="RB7198"/>
</dbReference>
<dbReference type="eggNOG" id="COG3682">
    <property type="taxonomic scope" value="Bacteria"/>
</dbReference>
<keyword evidence="4" id="KW-0804">Transcription</keyword>
<evidence type="ECO:0000256" key="4">
    <source>
        <dbReference type="ARBA" id="ARBA00023163"/>
    </source>
</evidence>
<dbReference type="PIRSF" id="PIRSF019455">
    <property type="entry name" value="CopR_AtkY"/>
    <property type="match status" value="1"/>
</dbReference>
<dbReference type="InParanoid" id="Q7UP31"/>
<name>Q7UP31_RHOBA</name>
<dbReference type="OrthoDB" id="279010at2"/>
<comment type="similarity">
    <text evidence="1">Belongs to the BlaI transcriptional regulatory family.</text>
</comment>
<evidence type="ECO:0000256" key="3">
    <source>
        <dbReference type="ARBA" id="ARBA00023125"/>
    </source>
</evidence>
<dbReference type="Proteomes" id="UP000001025">
    <property type="component" value="Chromosome"/>
</dbReference>
<keyword evidence="6" id="KW-1185">Reference proteome</keyword>
<dbReference type="Pfam" id="PF03965">
    <property type="entry name" value="Penicillinase_R"/>
    <property type="match status" value="1"/>
</dbReference>
<evidence type="ECO:0000256" key="1">
    <source>
        <dbReference type="ARBA" id="ARBA00011046"/>
    </source>
</evidence>
<protein>
    <recommendedName>
        <fullName evidence="7">Penicillinase repressor</fullName>
    </recommendedName>
</protein>
<dbReference type="SUPFAM" id="SSF46785">
    <property type="entry name" value="Winged helix' DNA-binding domain"/>
    <property type="match status" value="1"/>
</dbReference>
<sequence>MAMAKKKLAEPAKLGARERQILDAVYHLGQASVADVRSQLNDPPSYSSVRTMMGILETKGFLRRHRDGVRHLYSATRSREKAGRSALTHLMSTFFEGSASKMIAALLDESASQLSEDELAELQQSIDQARKQGN</sequence>
<evidence type="ECO:0008006" key="7">
    <source>
        <dbReference type="Google" id="ProtNLM"/>
    </source>
</evidence>
<dbReference type="InterPro" id="IPR036388">
    <property type="entry name" value="WH-like_DNA-bd_sf"/>
</dbReference>
<keyword evidence="3" id="KW-0238">DNA-binding</keyword>
<dbReference type="Gene3D" id="1.10.10.10">
    <property type="entry name" value="Winged helix-like DNA-binding domain superfamily/Winged helix DNA-binding domain"/>
    <property type="match status" value="1"/>
</dbReference>
<dbReference type="EMBL" id="BX294145">
    <property type="protein sequence ID" value="CAD75234.1"/>
    <property type="molecule type" value="Genomic_DNA"/>
</dbReference>
<organism evidence="5 6">
    <name type="scientific">Rhodopirellula baltica (strain DSM 10527 / NCIMB 13988 / SH1)</name>
    <dbReference type="NCBI Taxonomy" id="243090"/>
    <lineage>
        <taxon>Bacteria</taxon>
        <taxon>Pseudomonadati</taxon>
        <taxon>Planctomycetota</taxon>
        <taxon>Planctomycetia</taxon>
        <taxon>Pirellulales</taxon>
        <taxon>Pirellulaceae</taxon>
        <taxon>Rhodopirellula</taxon>
    </lineage>
</organism>
<evidence type="ECO:0000313" key="5">
    <source>
        <dbReference type="EMBL" id="CAD75234.1"/>
    </source>
</evidence>
<dbReference type="GO" id="GO:0045892">
    <property type="term" value="P:negative regulation of DNA-templated transcription"/>
    <property type="evidence" value="ECO:0007669"/>
    <property type="project" value="InterPro"/>
</dbReference>
<dbReference type="PATRIC" id="fig|243090.15.peg.3482"/>
<proteinExistence type="inferred from homology"/>
<dbReference type="STRING" id="243090.RB7198"/>
<gene>
    <name evidence="5" type="ordered locus">RB7198</name>
</gene>
<keyword evidence="2" id="KW-0805">Transcription regulation</keyword>
<accession>Q7UP31</accession>
<evidence type="ECO:0000256" key="2">
    <source>
        <dbReference type="ARBA" id="ARBA00023015"/>
    </source>
</evidence>
<reference evidence="5 6" key="1">
    <citation type="journal article" date="2003" name="Proc. Natl. Acad. Sci. U.S.A.">
        <title>Complete genome sequence of the marine planctomycete Pirellula sp. strain 1.</title>
        <authorList>
            <person name="Gloeckner F.O."/>
            <person name="Kube M."/>
            <person name="Bauer M."/>
            <person name="Teeling H."/>
            <person name="Lombardot T."/>
            <person name="Ludwig W."/>
            <person name="Gade D."/>
            <person name="Beck A."/>
            <person name="Borzym K."/>
            <person name="Heitmann K."/>
            <person name="Rabus R."/>
            <person name="Schlesner H."/>
            <person name="Amann R."/>
            <person name="Reinhardt R."/>
        </authorList>
    </citation>
    <scope>NUCLEOTIDE SEQUENCE [LARGE SCALE GENOMIC DNA]</scope>
    <source>
        <strain evidence="6">DSM 10527 / NCIMB 13988 / SH1</strain>
    </source>
</reference>
<dbReference type="GO" id="GO:0003677">
    <property type="term" value="F:DNA binding"/>
    <property type="evidence" value="ECO:0007669"/>
    <property type="project" value="UniProtKB-KW"/>
</dbReference>
<dbReference type="InterPro" id="IPR005650">
    <property type="entry name" value="BlaI_family"/>
</dbReference>
<dbReference type="InterPro" id="IPR036390">
    <property type="entry name" value="WH_DNA-bd_sf"/>
</dbReference>
<dbReference type="AlphaFoldDB" id="Q7UP31"/>
<dbReference type="KEGG" id="rba:RB7198"/>